<evidence type="ECO:0000313" key="4">
    <source>
        <dbReference type="Proteomes" id="UP000283538"/>
    </source>
</evidence>
<dbReference type="SUPFAM" id="SSF53448">
    <property type="entry name" value="Nucleotide-diphospho-sugar transferases"/>
    <property type="match status" value="1"/>
</dbReference>
<accession>A0A414MIV4</accession>
<gene>
    <name evidence="2" type="primary">tuaG_2</name>
    <name evidence="3" type="ORF">DW701_02285</name>
    <name evidence="2" type="ORF">INE88_02880</name>
</gene>
<reference evidence="3 4" key="1">
    <citation type="submission" date="2018-08" db="EMBL/GenBank/DDBJ databases">
        <title>A genome reference for cultivated species of the human gut microbiota.</title>
        <authorList>
            <person name="Zou Y."/>
            <person name="Xue W."/>
            <person name="Luo G."/>
        </authorList>
    </citation>
    <scope>NUCLEOTIDE SEQUENCE [LARGE SCALE GENOMIC DNA]</scope>
    <source>
        <strain evidence="3 4">AM26-26AC</strain>
    </source>
</reference>
<dbReference type="Proteomes" id="UP000679226">
    <property type="component" value="Chromosome"/>
</dbReference>
<dbReference type="InterPro" id="IPR029044">
    <property type="entry name" value="Nucleotide-diphossugar_trans"/>
</dbReference>
<dbReference type="InterPro" id="IPR001173">
    <property type="entry name" value="Glyco_trans_2-like"/>
</dbReference>
<evidence type="ECO:0000313" key="3">
    <source>
        <dbReference type="EMBL" id="RHF11637.1"/>
    </source>
</evidence>
<dbReference type="PANTHER" id="PTHR22916:SF3">
    <property type="entry name" value="UDP-GLCNAC:BETAGAL BETA-1,3-N-ACETYLGLUCOSAMINYLTRANSFERASE-LIKE PROTEIN 1"/>
    <property type="match status" value="1"/>
</dbReference>
<dbReference type="CDD" id="cd00761">
    <property type="entry name" value="Glyco_tranf_GTA_type"/>
    <property type="match status" value="1"/>
</dbReference>
<protein>
    <submittedName>
        <fullName evidence="3">Glycosyltransferase family 2 protein</fullName>
    </submittedName>
    <submittedName>
        <fullName evidence="2">Teichuronic acid biosynthesis glycosyltransferase TuaG</fullName>
        <ecNumber evidence="2">2.4.-.-</ecNumber>
    </submittedName>
</protein>
<dbReference type="Pfam" id="PF00535">
    <property type="entry name" value="Glycos_transf_2"/>
    <property type="match status" value="1"/>
</dbReference>
<dbReference type="EC" id="2.4.-.-" evidence="2"/>
<sequence length="250" mass="28904">MNETVSVIMPVYNAEKYIAFAIDSVLAQSYSNWELLIVDDCSTDLSVSLVSNYVKKDDRVHLFHTDKPSGSPCEPRNIGIRYARGRYIAFLDSDDMWLPNKLEEQLKMFEGGKIAIVYSNYEKISEEGVRAERIVTAPLLVSYRDLLKGNVIGNLTGVYDVKKVGKVYCQNIHHEDYVLWLSILRKGYIAKNTNTVHALYRVRKQSVSANKLTVISWQWHIYRNVEKIGFFSTCYYFAHYAWYALLKSKK</sequence>
<evidence type="ECO:0000313" key="2">
    <source>
        <dbReference type="EMBL" id="QUT46054.1"/>
    </source>
</evidence>
<dbReference type="EMBL" id="QSLA01000002">
    <property type="protein sequence ID" value="RHF11637.1"/>
    <property type="molecule type" value="Genomic_DNA"/>
</dbReference>
<name>A0A414MIV4_9BACE</name>
<dbReference type="KEGG" id="beg:INE88_02880"/>
<keyword evidence="2" id="KW-0328">Glycosyltransferase</keyword>
<keyword evidence="3" id="KW-0808">Transferase</keyword>
<proteinExistence type="predicted"/>
<dbReference type="Proteomes" id="UP000283538">
    <property type="component" value="Unassembled WGS sequence"/>
</dbReference>
<dbReference type="GO" id="GO:0016758">
    <property type="term" value="F:hexosyltransferase activity"/>
    <property type="evidence" value="ECO:0007669"/>
    <property type="project" value="UniProtKB-ARBA"/>
</dbReference>
<dbReference type="EMBL" id="CP072227">
    <property type="protein sequence ID" value="QUT46054.1"/>
    <property type="molecule type" value="Genomic_DNA"/>
</dbReference>
<feature type="domain" description="Glycosyltransferase 2-like" evidence="1">
    <location>
        <begin position="6"/>
        <end position="134"/>
    </location>
</feature>
<reference evidence="2" key="2">
    <citation type="journal article" date="2021" name="PLoS Genet.">
        <title>Mobile Type VI secretion system loci of the gut Bacteroidales display extensive intra-ecosystem transfer, multi-species spread and geographical clustering.</title>
        <authorList>
            <person name="Garcia-Bayona L."/>
            <person name="Coyne M.J."/>
            <person name="Comstock L.E."/>
        </authorList>
    </citation>
    <scope>NUCLEOTIDE SEQUENCE</scope>
    <source>
        <strain evidence="2">CL11T00C20</strain>
    </source>
</reference>
<dbReference type="Gene3D" id="3.90.550.10">
    <property type="entry name" value="Spore Coat Polysaccharide Biosynthesis Protein SpsA, Chain A"/>
    <property type="match status" value="1"/>
</dbReference>
<organism evidence="3 4">
    <name type="scientific">Bacteroides eggerthii</name>
    <dbReference type="NCBI Taxonomy" id="28111"/>
    <lineage>
        <taxon>Bacteria</taxon>
        <taxon>Pseudomonadati</taxon>
        <taxon>Bacteroidota</taxon>
        <taxon>Bacteroidia</taxon>
        <taxon>Bacteroidales</taxon>
        <taxon>Bacteroidaceae</taxon>
        <taxon>Bacteroides</taxon>
    </lineage>
</organism>
<dbReference type="PANTHER" id="PTHR22916">
    <property type="entry name" value="GLYCOSYLTRANSFERASE"/>
    <property type="match status" value="1"/>
</dbReference>
<dbReference type="RefSeq" id="WP_004294285.1">
    <property type="nucleotide sequence ID" value="NZ_CP072227.1"/>
</dbReference>
<dbReference type="AlphaFoldDB" id="A0A414MIV4"/>
<evidence type="ECO:0000259" key="1">
    <source>
        <dbReference type="Pfam" id="PF00535"/>
    </source>
</evidence>